<evidence type="ECO:0000313" key="2">
    <source>
        <dbReference type="Proteomes" id="UP000586093"/>
    </source>
</evidence>
<evidence type="ECO:0000313" key="1">
    <source>
        <dbReference type="EMBL" id="MBB1161481.1"/>
    </source>
</evidence>
<dbReference type="Proteomes" id="UP000586093">
    <property type="component" value="Unassembled WGS sequence"/>
</dbReference>
<comment type="caution">
    <text evidence="1">The sequence shown here is derived from an EMBL/GenBank/DDBJ whole genome shotgun (WGS) entry which is preliminary data.</text>
</comment>
<name>A0A839HR12_9BURK</name>
<dbReference type="EMBL" id="JACIVI010000001">
    <property type="protein sequence ID" value="MBB1161481.1"/>
    <property type="molecule type" value="Genomic_DNA"/>
</dbReference>
<gene>
    <name evidence="1" type="ORF">H4F90_05750</name>
</gene>
<reference evidence="1 2" key="1">
    <citation type="submission" date="2020-08" db="EMBL/GenBank/DDBJ databases">
        <title>Aquariorum lacteus gen. nov., sp. nov., a new member of the family Comamonadaceae, isolated from freshwater aquarium.</title>
        <authorList>
            <person name="Chun S.-J."/>
        </authorList>
    </citation>
    <scope>NUCLEOTIDE SEQUENCE [LARGE SCALE GENOMIC DNA]</scope>
    <source>
        <strain evidence="1 2">SJAQ100</strain>
    </source>
</reference>
<dbReference type="AlphaFoldDB" id="A0A839HR12"/>
<organism evidence="1 2">
    <name type="scientific">Aquariibacter albus</name>
    <dbReference type="NCBI Taxonomy" id="2759899"/>
    <lineage>
        <taxon>Bacteria</taxon>
        <taxon>Pseudomonadati</taxon>
        <taxon>Pseudomonadota</taxon>
        <taxon>Betaproteobacteria</taxon>
        <taxon>Burkholderiales</taxon>
        <taxon>Sphaerotilaceae</taxon>
        <taxon>Aquariibacter</taxon>
    </lineage>
</organism>
<keyword evidence="2" id="KW-1185">Reference proteome</keyword>
<sequence length="168" mass="18274">MLDRALQKLILETLASAYPEGEFDLPAAIEAAGHPRPDDRALLVNTQYLAEHELLESGYQRRGCIGDNSFMPMGESVITARGLDFLADDGGLGAILGVVTMRLDSDTLRALLAERVDATDLPAAEKSRIKAALLGLGKEAWSEAARRLVCEGLDRWPEALSWLQTLRG</sequence>
<proteinExistence type="predicted"/>
<dbReference type="RefSeq" id="WP_182662306.1">
    <property type="nucleotide sequence ID" value="NZ_JACIVI010000001.1"/>
</dbReference>
<protein>
    <submittedName>
        <fullName evidence="1">Uncharacterized protein</fullName>
    </submittedName>
</protein>
<accession>A0A839HR12</accession>